<dbReference type="EMBL" id="DRGL01000071">
    <property type="protein sequence ID" value="HEA23053.1"/>
    <property type="molecule type" value="Genomic_DNA"/>
</dbReference>
<comment type="caution">
    <text evidence="3">The sequence shown here is derived from an EMBL/GenBank/DDBJ whole genome shotgun (WGS) entry which is preliminary data.</text>
</comment>
<dbReference type="PANTHER" id="PTHR10412">
    <property type="entry name" value="MANNOSYL-OLIGOSACCHARIDE GLUCOSIDASE"/>
    <property type="match status" value="1"/>
</dbReference>
<dbReference type="Gene3D" id="1.50.10.10">
    <property type="match status" value="1"/>
</dbReference>
<dbReference type="InterPro" id="IPR054491">
    <property type="entry name" value="MGH1-like_GH"/>
</dbReference>
<sequence>MTNTNAEAKRLAVPDTYKNWKRWGPYLAERQWGTVREDYSVHGHAWTFVDHEKARSNAYRWGEEGIAGFCDSREILCLAPAFWNGKDTILKERLFGLTNGQGNHGEDVKELYFHQVSTPTHSYCKYLYKYPQKKFPYAELLKKNKRSRDTSEFELLDTAAFKNNGYFDCYIEYAKADIGDILMKVTVVNRGTKKAKLHVLPHLWFRNYWKHNKRFERPSMKSVGDDCIQSRSVRNGRYYFYHEDGEQLFCENETNNQRIYGVENEVEYVKDGINDHVVNGKPTVNPEKKGSKSAIWYTLDLKAGEEKTIRVRLRKKKLANPFANFDSIFENRIEECEDFYKNIINKDLPKPHQEIARKAFSGLLWTKQFYYYDVFKWLFGGPGEATPYRADARNSSWHHLTNRHVISMPDKWEYPWYAAWDLAFHMASFVEIDPYFAKEQLLLVLRESYMHPNGQIPAYEWNFSDVNPPVHSWAVWNVYEKDKNKTGIGDLDFLERAFHKLSINFTWWVNQKDKHGTDLFEGGFLGLDNIGVFDRNQMPEGITRMQQADATSWMAMFTLNMLRMSLELAKTNKNYEEATAKFFRHFLNIAWAMHHIGKKDISLWDDTDNFYYDVVEMSNGMTDRLKVRSLVGIIPMFAVEVIPKDLFAELKSFKIRAAEIIRSRPDLASLISNIEEANVDGKYLFSIMRGFRLEHLLKRLLDEDEFLSDYGIRSLSKYHEEHPFVFRHHGHHQIQYEPGESRSNMFGGNSNWRGPIWMPLNYMIVQSLRKYYTYYGPQYVYEYPTGSGVKLNLREIANELTKRLIKLFEKDDEGKFHYHSDDPNKMFSTNKDFKNEHFFYEFFDGDTGKGLGASHQTGWTALIANLIMDMEEDVANTAAENNHTEDSLIDVR</sequence>
<dbReference type="InterPro" id="IPR008928">
    <property type="entry name" value="6-hairpin_glycosidase_sf"/>
</dbReference>
<dbReference type="Pfam" id="PF03200">
    <property type="entry name" value="Glyco_hydro_63"/>
    <property type="match status" value="1"/>
</dbReference>
<dbReference type="PANTHER" id="PTHR10412:SF10">
    <property type="entry name" value="GLYCOSYL HYDROLASE FAMILY 63 C-TERMINAL DOMAIN-CONTAINING PROTEIN"/>
    <property type="match status" value="1"/>
</dbReference>
<reference evidence="3" key="1">
    <citation type="journal article" date="2020" name="mSystems">
        <title>Genome- and Community-Level Interaction Insights into Carbon Utilization and Element Cycling Functions of Hydrothermarchaeota in Hydrothermal Sediment.</title>
        <authorList>
            <person name="Zhou Z."/>
            <person name="Liu Y."/>
            <person name="Xu W."/>
            <person name="Pan J."/>
            <person name="Luo Z.H."/>
            <person name="Li M."/>
        </authorList>
    </citation>
    <scope>NUCLEOTIDE SEQUENCE [LARGE SCALE GENOMIC DNA]</scope>
    <source>
        <strain evidence="3">HyVt-345</strain>
    </source>
</reference>
<gene>
    <name evidence="3" type="ORF">ENH87_19340</name>
</gene>
<protein>
    <submittedName>
        <fullName evidence="3">Glucosidase</fullName>
    </submittedName>
</protein>
<evidence type="ECO:0000259" key="2">
    <source>
        <dbReference type="Pfam" id="PF22422"/>
    </source>
</evidence>
<dbReference type="Pfam" id="PF22422">
    <property type="entry name" value="MGH1-like_GH"/>
    <property type="match status" value="1"/>
</dbReference>
<dbReference type="AlphaFoldDB" id="A0A831QRA6"/>
<dbReference type="InterPro" id="IPR012341">
    <property type="entry name" value="6hp_glycosidase-like_sf"/>
</dbReference>
<evidence type="ECO:0000259" key="1">
    <source>
        <dbReference type="Pfam" id="PF03200"/>
    </source>
</evidence>
<dbReference type="Proteomes" id="UP000886191">
    <property type="component" value="Unassembled WGS sequence"/>
</dbReference>
<dbReference type="InterPro" id="IPR004888">
    <property type="entry name" value="Glycoside_hydrolase_63"/>
</dbReference>
<proteinExistence type="predicted"/>
<dbReference type="SUPFAM" id="SSF48208">
    <property type="entry name" value="Six-hairpin glycosidases"/>
    <property type="match status" value="1"/>
</dbReference>
<dbReference type="InterPro" id="IPR031335">
    <property type="entry name" value="Glyco_hydro_63_C"/>
</dbReference>
<feature type="domain" description="Glycosyl hydrolase family 63 C-terminal" evidence="1">
    <location>
        <begin position="692"/>
        <end position="867"/>
    </location>
</feature>
<evidence type="ECO:0000313" key="3">
    <source>
        <dbReference type="EMBL" id="HEA23053.1"/>
    </source>
</evidence>
<dbReference type="GO" id="GO:0009311">
    <property type="term" value="P:oligosaccharide metabolic process"/>
    <property type="evidence" value="ECO:0007669"/>
    <property type="project" value="InterPro"/>
</dbReference>
<dbReference type="GO" id="GO:0004573">
    <property type="term" value="F:Glc3Man9GlcNAc2 oligosaccharide glucosidase activity"/>
    <property type="evidence" value="ECO:0007669"/>
    <property type="project" value="InterPro"/>
</dbReference>
<accession>A0A831QRA6</accession>
<name>A0A831QRA6_9FLAO</name>
<feature type="domain" description="Mannosylglycerate hydrolase MGH1-like glycoside hydrolase" evidence="2">
    <location>
        <begin position="414"/>
        <end position="638"/>
    </location>
</feature>
<organism evidence="3">
    <name type="scientific">Pricia antarctica</name>
    <dbReference type="NCBI Taxonomy" id="641691"/>
    <lineage>
        <taxon>Bacteria</taxon>
        <taxon>Pseudomonadati</taxon>
        <taxon>Bacteroidota</taxon>
        <taxon>Flavobacteriia</taxon>
        <taxon>Flavobacteriales</taxon>
        <taxon>Flavobacteriaceae</taxon>
        <taxon>Pricia</taxon>
    </lineage>
</organism>